<evidence type="ECO:0000313" key="5">
    <source>
        <dbReference type="Proteomes" id="UP000031572"/>
    </source>
</evidence>
<dbReference type="PANTHER" id="PTHR44591:SF20">
    <property type="entry name" value="PROTEIN PILH"/>
    <property type="match status" value="1"/>
</dbReference>
<organism evidence="4 5">
    <name type="scientific">Noviherbaspirillum autotrophicum</name>
    <dbReference type="NCBI Taxonomy" id="709839"/>
    <lineage>
        <taxon>Bacteria</taxon>
        <taxon>Pseudomonadati</taxon>
        <taxon>Pseudomonadota</taxon>
        <taxon>Betaproteobacteria</taxon>
        <taxon>Burkholderiales</taxon>
        <taxon>Oxalobacteraceae</taxon>
        <taxon>Noviherbaspirillum</taxon>
    </lineage>
</organism>
<dbReference type="GO" id="GO:0000160">
    <property type="term" value="P:phosphorelay signal transduction system"/>
    <property type="evidence" value="ECO:0007669"/>
    <property type="project" value="InterPro"/>
</dbReference>
<comment type="caution">
    <text evidence="4">The sequence shown here is derived from an EMBL/GenBank/DDBJ whole genome shotgun (WGS) entry which is preliminary data.</text>
</comment>
<keyword evidence="1 2" id="KW-0597">Phosphoprotein</keyword>
<dbReference type="SUPFAM" id="SSF52172">
    <property type="entry name" value="CheY-like"/>
    <property type="match status" value="1"/>
</dbReference>
<dbReference type="OrthoDB" id="9801101at2"/>
<name>A0A0C2BM62_9BURK</name>
<proteinExistence type="predicted"/>
<feature type="domain" description="Response regulatory" evidence="3">
    <location>
        <begin position="5"/>
        <end position="121"/>
    </location>
</feature>
<sequence length="121" mass="13321">MPIQKILVVDDSPTERYFLTDILVKNGFSVSTAENGEEALAKVKADKPQLILMDVVMPGQNGFQITRAIAKDPETQNVPIIICTSKGQETDRIWGLRQGARDYIVKPVDPQELLSKIAALG</sequence>
<feature type="modified residue" description="4-aspartylphosphate" evidence="2">
    <location>
        <position position="54"/>
    </location>
</feature>
<gene>
    <name evidence="4" type="ORF">TSA66_10150</name>
</gene>
<evidence type="ECO:0000256" key="1">
    <source>
        <dbReference type="ARBA" id="ARBA00022553"/>
    </source>
</evidence>
<dbReference type="STRING" id="709839.TSA66_10150"/>
<dbReference type="PROSITE" id="PS50110">
    <property type="entry name" value="RESPONSE_REGULATORY"/>
    <property type="match status" value="1"/>
</dbReference>
<reference evidence="4 5" key="1">
    <citation type="submission" date="2014-12" db="EMBL/GenBank/DDBJ databases">
        <title>Denitrispirillum autotrophicum gen. nov., sp. nov., Denitrifying, Facultatively Autotrophic Bacteria Isolated from Rice Paddy Soil.</title>
        <authorList>
            <person name="Ishii S."/>
            <person name="Ashida N."/>
            <person name="Ohno H."/>
            <person name="Otsuka S."/>
            <person name="Yokota A."/>
            <person name="Senoo K."/>
        </authorList>
    </citation>
    <scope>NUCLEOTIDE SEQUENCE [LARGE SCALE GENOMIC DNA]</scope>
    <source>
        <strain evidence="4 5">TSA66</strain>
    </source>
</reference>
<dbReference type="RefSeq" id="WP_040039913.1">
    <property type="nucleotide sequence ID" value="NZ_JWJG01000028.1"/>
</dbReference>
<evidence type="ECO:0000313" key="4">
    <source>
        <dbReference type="EMBL" id="KIF81089.1"/>
    </source>
</evidence>
<dbReference type="EMBL" id="JWJG01000028">
    <property type="protein sequence ID" value="KIF81089.1"/>
    <property type="molecule type" value="Genomic_DNA"/>
</dbReference>
<dbReference type="InterPro" id="IPR001789">
    <property type="entry name" value="Sig_transdc_resp-reg_receiver"/>
</dbReference>
<evidence type="ECO:0000256" key="2">
    <source>
        <dbReference type="PROSITE-ProRule" id="PRU00169"/>
    </source>
</evidence>
<dbReference type="Gene3D" id="3.40.50.2300">
    <property type="match status" value="1"/>
</dbReference>
<dbReference type="SMART" id="SM00448">
    <property type="entry name" value="REC"/>
    <property type="match status" value="1"/>
</dbReference>
<protein>
    <submittedName>
        <fullName evidence="4">Chemotaxis protein CheY</fullName>
    </submittedName>
</protein>
<dbReference type="Proteomes" id="UP000031572">
    <property type="component" value="Unassembled WGS sequence"/>
</dbReference>
<accession>A0A0C2BM62</accession>
<dbReference type="PANTHER" id="PTHR44591">
    <property type="entry name" value="STRESS RESPONSE REGULATOR PROTEIN 1"/>
    <property type="match status" value="1"/>
</dbReference>
<keyword evidence="5" id="KW-1185">Reference proteome</keyword>
<evidence type="ECO:0000259" key="3">
    <source>
        <dbReference type="PROSITE" id="PS50110"/>
    </source>
</evidence>
<dbReference type="AlphaFoldDB" id="A0A0C2BM62"/>
<dbReference type="InterPro" id="IPR050595">
    <property type="entry name" value="Bact_response_regulator"/>
</dbReference>
<dbReference type="Pfam" id="PF00072">
    <property type="entry name" value="Response_reg"/>
    <property type="match status" value="1"/>
</dbReference>
<dbReference type="InterPro" id="IPR011006">
    <property type="entry name" value="CheY-like_superfamily"/>
</dbReference>